<reference evidence="3" key="1">
    <citation type="journal article" date="2009" name="Science">
        <title>The B73 maize genome: complexity, diversity, and dynamics.</title>
        <authorList>
            <person name="Schnable P.S."/>
            <person name="Ware D."/>
            <person name="Fulton R.S."/>
            <person name="Stein J.C."/>
            <person name="Wei F."/>
            <person name="Pasternak S."/>
            <person name="Liang C."/>
            <person name="Zhang J."/>
            <person name="Fulton L."/>
            <person name="Graves T.A."/>
            <person name="Minx P."/>
            <person name="Reily A.D."/>
            <person name="Courtney L."/>
            <person name="Kruchowski S.S."/>
            <person name="Tomlinson C."/>
            <person name="Strong C."/>
            <person name="Delehaunty K."/>
            <person name="Fronick C."/>
            <person name="Courtney B."/>
            <person name="Rock S.M."/>
            <person name="Belter E."/>
            <person name="Du F."/>
            <person name="Kim K."/>
            <person name="Abbott R.M."/>
            <person name="Cotton M."/>
            <person name="Levy A."/>
            <person name="Marchetto P."/>
            <person name="Ochoa K."/>
            <person name="Jackson S.M."/>
            <person name="Gillam B."/>
            <person name="Chen W."/>
            <person name="Yan L."/>
            <person name="Higginbotham J."/>
            <person name="Cardenas M."/>
            <person name="Waligorski J."/>
            <person name="Applebaum E."/>
            <person name="Phelps L."/>
            <person name="Falcone J."/>
            <person name="Kanchi K."/>
            <person name="Thane T."/>
            <person name="Scimone A."/>
            <person name="Thane N."/>
            <person name="Henke J."/>
            <person name="Wang T."/>
            <person name="Ruppert J."/>
            <person name="Shah N."/>
            <person name="Rotter K."/>
            <person name="Hodges J."/>
            <person name="Ingenthron E."/>
            <person name="Cordes M."/>
            <person name="Kohlberg S."/>
            <person name="Sgro J."/>
            <person name="Delgado B."/>
            <person name="Mead K."/>
            <person name="Chinwalla A."/>
            <person name="Leonard S."/>
            <person name="Crouse K."/>
            <person name="Collura K."/>
            <person name="Kudrna D."/>
            <person name="Currie J."/>
            <person name="He R."/>
            <person name="Angelova A."/>
            <person name="Rajasekar S."/>
            <person name="Mueller T."/>
            <person name="Lomeli R."/>
            <person name="Scara G."/>
            <person name="Ko A."/>
            <person name="Delaney K."/>
            <person name="Wissotski M."/>
            <person name="Lopez G."/>
            <person name="Campos D."/>
            <person name="Braidotti M."/>
            <person name="Ashley E."/>
            <person name="Golser W."/>
            <person name="Kim H."/>
            <person name="Lee S."/>
            <person name="Lin J."/>
            <person name="Dujmic Z."/>
            <person name="Kim W."/>
            <person name="Talag J."/>
            <person name="Zuccolo A."/>
            <person name="Fan C."/>
            <person name="Sebastian A."/>
            <person name="Kramer M."/>
            <person name="Spiegel L."/>
            <person name="Nascimento L."/>
            <person name="Zutavern T."/>
            <person name="Miller B."/>
            <person name="Ambroise C."/>
            <person name="Muller S."/>
            <person name="Spooner W."/>
            <person name="Narechania A."/>
            <person name="Ren L."/>
            <person name="Wei S."/>
            <person name="Kumari S."/>
            <person name="Faga B."/>
            <person name="Levy M.J."/>
            <person name="McMahan L."/>
            <person name="Van Buren P."/>
            <person name="Vaughn M.W."/>
            <person name="Ying K."/>
            <person name="Yeh C.-T."/>
            <person name="Emrich S.J."/>
            <person name="Jia Y."/>
            <person name="Kalyanaraman A."/>
            <person name="Hsia A.-P."/>
            <person name="Barbazuk W.B."/>
            <person name="Baucom R.S."/>
            <person name="Brutnell T.P."/>
            <person name="Carpita N.C."/>
            <person name="Chaparro C."/>
            <person name="Chia J.-M."/>
            <person name="Deragon J.-M."/>
            <person name="Estill J.C."/>
            <person name="Fu Y."/>
            <person name="Jeddeloh J.A."/>
            <person name="Han Y."/>
            <person name="Lee H."/>
            <person name="Li P."/>
            <person name="Lisch D.R."/>
            <person name="Liu S."/>
            <person name="Liu Z."/>
            <person name="Nagel D.H."/>
            <person name="McCann M.C."/>
            <person name="SanMiguel P."/>
            <person name="Myers A.M."/>
            <person name="Nettleton D."/>
            <person name="Nguyen J."/>
            <person name="Penning B.W."/>
            <person name="Ponnala L."/>
            <person name="Schneider K.L."/>
            <person name="Schwartz D.C."/>
            <person name="Sharma A."/>
            <person name="Soderlund C."/>
            <person name="Springer N.M."/>
            <person name="Sun Q."/>
            <person name="Wang H."/>
            <person name="Waterman M."/>
            <person name="Westerman R."/>
            <person name="Wolfgruber T.K."/>
            <person name="Yang L."/>
            <person name="Yu Y."/>
            <person name="Zhang L."/>
            <person name="Zhou S."/>
            <person name="Zhu Q."/>
            <person name="Bennetzen J.L."/>
            <person name="Dawe R.K."/>
            <person name="Jiang J."/>
            <person name="Jiang N."/>
            <person name="Presting G.G."/>
            <person name="Wessler S.R."/>
            <person name="Aluru S."/>
            <person name="Martienssen R.A."/>
            <person name="Clifton S.W."/>
            <person name="McCombie W.R."/>
            <person name="Wing R.A."/>
            <person name="Wilson R.K."/>
        </authorList>
    </citation>
    <scope>NUCLEOTIDE SEQUENCE [LARGE SCALE GENOMIC DNA]</scope>
    <source>
        <strain evidence="3">cv. B73</strain>
    </source>
</reference>
<feature type="region of interest" description="Disordered" evidence="1">
    <location>
        <begin position="125"/>
        <end position="219"/>
    </location>
</feature>
<feature type="compositionally biased region" description="Low complexity" evidence="1">
    <location>
        <begin position="18"/>
        <end position="29"/>
    </location>
</feature>
<name>A0A804QMT9_MAIZE</name>
<feature type="compositionally biased region" description="Gly residues" evidence="1">
    <location>
        <begin position="161"/>
        <end position="182"/>
    </location>
</feature>
<dbReference type="Gramene" id="Zm00001eb337280_T001">
    <property type="protein sequence ID" value="Zm00001eb337280_P001"/>
    <property type="gene ID" value="Zm00001eb337280"/>
</dbReference>
<dbReference type="InParanoid" id="A0A804QMT9"/>
<organism evidence="2 3">
    <name type="scientific">Zea mays</name>
    <name type="common">Maize</name>
    <dbReference type="NCBI Taxonomy" id="4577"/>
    <lineage>
        <taxon>Eukaryota</taxon>
        <taxon>Viridiplantae</taxon>
        <taxon>Streptophyta</taxon>
        <taxon>Embryophyta</taxon>
        <taxon>Tracheophyta</taxon>
        <taxon>Spermatophyta</taxon>
        <taxon>Magnoliopsida</taxon>
        <taxon>Liliopsida</taxon>
        <taxon>Poales</taxon>
        <taxon>Poaceae</taxon>
        <taxon>PACMAD clade</taxon>
        <taxon>Panicoideae</taxon>
        <taxon>Andropogonodae</taxon>
        <taxon>Andropogoneae</taxon>
        <taxon>Tripsacinae</taxon>
        <taxon>Zea</taxon>
    </lineage>
</organism>
<accession>A0A804QMT9</accession>
<evidence type="ECO:0000313" key="3">
    <source>
        <dbReference type="Proteomes" id="UP000007305"/>
    </source>
</evidence>
<evidence type="ECO:0000313" key="2">
    <source>
        <dbReference type="EnsemblPlants" id="Zm00001eb337280_P001"/>
    </source>
</evidence>
<sequence>MGSKTRSAGPCQSVFFPGSLVGSSGSAAAHDGRDRRGQRGLEARIGRDGLRERVRDGGRHGAMAAAASKAQAAGSLQVRLGVHLLRPRWRAQVSAEQLVVPERRRALGVVGGRVGAGAGAAVRQVPAAPRRRDRLGLEPVGRGVHEGVRRGRGGGEVESDGGAGRGGGDHGGGAEQPGGGGRQRVVVAVDERGRGGGAGGARGEHGRRRGGRGRHGRRCRRERVVVRALVRGDQDRRVLRAPLHLLPHRALRRHRAAVVGARARVPLGDLLPVLPPLTAIGHLIDGHRNQKKKKRFLGQE</sequence>
<keyword evidence="3" id="KW-1185">Reference proteome</keyword>
<dbReference type="EnsemblPlants" id="Zm00001eb337280_T001">
    <property type="protein sequence ID" value="Zm00001eb337280_P001"/>
    <property type="gene ID" value="Zm00001eb337280"/>
</dbReference>
<feature type="compositionally biased region" description="Basic residues" evidence="1">
    <location>
        <begin position="205"/>
        <end position="219"/>
    </location>
</feature>
<protein>
    <submittedName>
        <fullName evidence="2">Uncharacterized protein</fullName>
    </submittedName>
</protein>
<dbReference type="Proteomes" id="UP000007305">
    <property type="component" value="Chromosome 8"/>
</dbReference>
<reference evidence="2" key="3">
    <citation type="submission" date="2021-05" db="UniProtKB">
        <authorList>
            <consortium name="EnsemblPlants"/>
        </authorList>
    </citation>
    <scope>IDENTIFICATION</scope>
    <source>
        <strain evidence="2">cv. B73</strain>
    </source>
</reference>
<feature type="region of interest" description="Disordered" evidence="1">
    <location>
        <begin position="1"/>
        <end position="45"/>
    </location>
</feature>
<reference evidence="2" key="2">
    <citation type="submission" date="2019-07" db="EMBL/GenBank/DDBJ databases">
        <authorList>
            <person name="Seetharam A."/>
            <person name="Woodhouse M."/>
            <person name="Cannon E."/>
        </authorList>
    </citation>
    <scope>NUCLEOTIDE SEQUENCE [LARGE SCALE GENOMIC DNA]</scope>
    <source>
        <strain evidence="2">cv. B73</strain>
    </source>
</reference>
<dbReference type="AlphaFoldDB" id="A0A804QMT9"/>
<evidence type="ECO:0000256" key="1">
    <source>
        <dbReference type="SAM" id="MobiDB-lite"/>
    </source>
</evidence>
<proteinExistence type="predicted"/>
<feature type="compositionally biased region" description="Basic and acidic residues" evidence="1">
    <location>
        <begin position="143"/>
        <end position="155"/>
    </location>
</feature>
<feature type="compositionally biased region" description="Basic and acidic residues" evidence="1">
    <location>
        <begin position="30"/>
        <end position="45"/>
    </location>
</feature>